<evidence type="ECO:0000256" key="2">
    <source>
        <dbReference type="ARBA" id="ARBA00022618"/>
    </source>
</evidence>
<sequence>MNMTSEKIAPPTIQITPLTIRKTSTNPHRIVSGAFNLNPSNPACISNDSGDIISYIRKNGDSKKAIIERMDGTRIASFNLPISPGHGFKDDEGPILCWASFQRRLGRQTHQESDGERKMLCMLSNPTTLHIFDVLGDFNLNKQQGSSIGPSGHTIPLPFRARALFSVDYFGTDNCHGLLILRAPSDREPVPAEVPFSPEGLSIPGTPRRYPGNDVEDELQLPPEPVRLNFQRDEFIDIEEDEAVPSLFSLCHPLDEIRPIAKNTSNKNDNANLFANVDERLMFVGSPRLFARHESHSAESAQTYVTPICVTYNSILKRHSIWSLTNAVEPIPALPLWRTTGRGAWRTDEKEDAMRESGSIGGSEDTSQADNTDQREEGYPSSLADIYPDFTMNLLLEEEVGASHNPDSWMETKINTKTSKEANHNAFLATDEIGTGDLTLCIVMPNCDGEMSEEPSILRRFLLTAEAPHANNSSPVCVSSVSVLDDIPCISAQQIQSVPVPLAHFSSTKKGTRFSSRFHADDANTMSNDVLIVRKSNDKGIGSTKLSLSRSGSIYIGDLVLPSNVINADMMLVKVENTVGSRADINIIDSNCKTVTVRAFISLIVRKSPITEITLRAVESALVSLRSGEALSLMIRSDCNALSQFIQSDSSCAKVEDCCWYSLTVVILNLLLGFEDSAISSEMQQESGSQKSAWEELLQSDFHAAFSQGEGKLLFGDSKLTSLKHSNVKLSPDIGRYIKMLSSTRIDLGPEHMHVIFDSLHILHEDARLVSQSRGGAWTRRLGSLLLHVCELYSPFMTDYEDHYRRLLGDARCQDALPCNTHTPARISRFELSPCIMTCLDSIIRCGTGDSGAHFEVMGYIGKNIDMNGACFTSWMVLQLFQALFNDNTDADSHLVITMLKEGINQSSQLQDELPISVSYPLMEAIRRCRLNPPHIADLTKSIGALSTNGVSSFYDLLGRTDLSALSTKASCPSVCTDVDFRSNQDDPDKDGLVALEDYSSMVFPEDNRIREAARLLRCSRTLFLRVPRPVEQTDHEYERSKQEKLLLLCRRSIALPLGRGMITLGSYNIQSSEQLFMPNIVLAGRVPPTNGALALDMASCPPNFRVWPEFHNGVAAGLRLPHASGKGASKNITRTWIKYNKPTTQPQDSSNNSPNIPSYAHGGFLMALGLRGYLSSLTTTDLTDYLTQGTITTTVGIFLGMAANKRGSCDPSVSKMLCLHIPSLLPPSFTPMDIATPVQAAAVAGIGLLYQGSAHRLMTEFLLNEISQPIKEQNANDKEGFALVCGLALGMVNLQKGTSTLSGLEDLRIEERLQRYIFGSSKEMDSYERKHNPRSNADDNRGEPDKDRSNEGYSINRNITAPGATLALGLMYINSHNASISSLLEIPNTHYLLDFVRPDLLALRVISRSLILWNDVQPTREWIDDQIPDVIKKSISFMKRKAMEANNIDSGYDDLHNTSNDDVADFDPEAVRQANAFVISGSCFSLGLRFAGSANRLAAAAIFERALYFLELRDNKDMINQVQKPDTPTLVTCLCTAAISLAMVMAGTGDIDSFRLFRALRWRCEETTLYGTHQAFGAAIGLLFLGGGKCTLGSSPQDVATLIAAFFPHFPVLSADNQYHLQALRHLYVLATYDRILESVDIESGEKVCVPIELTASSTETIEVSTPYLLSNTEFSKMRTKSDRYYPITIDASTWKDELPTLFVKRKPGHLGHLQDPNSLQSLSIQTEGESFNKSISLFSNDPFLLSFAEYFCKSNRRSGDGMFEGFCNSIAHECMKEETSDMLPYYQKLFRLMECISSESVNVQNVWDVRLLQSYTDRKRITCADSTIDLLNPQFIALVCQRIDDLFTAKPEFASVLQGSKKWWANNGMDSDCAQMLVWFDVPKCRYGA</sequence>
<feature type="compositionally biased region" description="Basic and acidic residues" evidence="5">
    <location>
        <begin position="345"/>
        <end position="355"/>
    </location>
</feature>
<feature type="region of interest" description="Disordered" evidence="5">
    <location>
        <begin position="345"/>
        <end position="382"/>
    </location>
</feature>
<dbReference type="EMBL" id="JALLPJ020000700">
    <property type="protein sequence ID" value="KAL3785191.1"/>
    <property type="molecule type" value="Genomic_DNA"/>
</dbReference>
<keyword evidence="9" id="KW-1185">Reference proteome</keyword>
<evidence type="ECO:0008006" key="10">
    <source>
        <dbReference type="Google" id="ProtNLM"/>
    </source>
</evidence>
<evidence type="ECO:0000259" key="7">
    <source>
        <dbReference type="Pfam" id="PF18122"/>
    </source>
</evidence>
<feature type="domain" description="Anaphase-promoting complex subunit 1 N-terminal" evidence="6">
    <location>
        <begin position="153"/>
        <end position="325"/>
    </location>
</feature>
<proteinExistence type="inferred from homology"/>
<feature type="compositionally biased region" description="Basic and acidic residues" evidence="5">
    <location>
        <begin position="1325"/>
        <end position="1351"/>
    </location>
</feature>
<dbReference type="InterPro" id="IPR024990">
    <property type="entry name" value="Apc1"/>
</dbReference>
<feature type="domain" description="Anaphase-promoting complex subunit 1 C-terminal" evidence="7">
    <location>
        <begin position="1737"/>
        <end position="1885"/>
    </location>
</feature>
<evidence type="ECO:0000313" key="9">
    <source>
        <dbReference type="Proteomes" id="UP001530400"/>
    </source>
</evidence>
<evidence type="ECO:0000313" key="8">
    <source>
        <dbReference type="EMBL" id="KAL3785191.1"/>
    </source>
</evidence>
<keyword evidence="4" id="KW-0131">Cell cycle</keyword>
<evidence type="ECO:0000259" key="6">
    <source>
        <dbReference type="Pfam" id="PF12859"/>
    </source>
</evidence>
<accession>A0ABD3PDG4</accession>
<evidence type="ECO:0000256" key="4">
    <source>
        <dbReference type="ARBA" id="ARBA00023306"/>
    </source>
</evidence>
<evidence type="ECO:0000256" key="3">
    <source>
        <dbReference type="ARBA" id="ARBA00022776"/>
    </source>
</evidence>
<dbReference type="InterPro" id="IPR041221">
    <property type="entry name" value="APC1_C"/>
</dbReference>
<keyword evidence="2" id="KW-0132">Cell division</keyword>
<dbReference type="InterPro" id="IPR049255">
    <property type="entry name" value="Apc1_N"/>
</dbReference>
<dbReference type="Proteomes" id="UP001530400">
    <property type="component" value="Unassembled WGS sequence"/>
</dbReference>
<dbReference type="InterPro" id="IPR011989">
    <property type="entry name" value="ARM-like"/>
</dbReference>
<evidence type="ECO:0000256" key="5">
    <source>
        <dbReference type="SAM" id="MobiDB-lite"/>
    </source>
</evidence>
<name>A0ABD3PDG4_9STRA</name>
<feature type="region of interest" description="Disordered" evidence="5">
    <location>
        <begin position="1325"/>
        <end position="1357"/>
    </location>
</feature>
<comment type="similarity">
    <text evidence="1">Belongs to the APC1 family.</text>
</comment>
<dbReference type="InterPro" id="IPR018247">
    <property type="entry name" value="EF_Hand_1_Ca_BS"/>
</dbReference>
<dbReference type="Pfam" id="PF18122">
    <property type="entry name" value="APC1_C"/>
    <property type="match status" value="1"/>
</dbReference>
<dbReference type="PANTHER" id="PTHR12827:SF3">
    <property type="entry name" value="ANAPHASE-PROMOTING COMPLEX SUBUNIT 1"/>
    <property type="match status" value="1"/>
</dbReference>
<dbReference type="Gene3D" id="1.25.10.10">
    <property type="entry name" value="Leucine-rich Repeat Variant"/>
    <property type="match status" value="2"/>
</dbReference>
<comment type="caution">
    <text evidence="8">The sequence shown here is derived from an EMBL/GenBank/DDBJ whole genome shotgun (WGS) entry which is preliminary data.</text>
</comment>
<evidence type="ECO:0000256" key="1">
    <source>
        <dbReference type="ARBA" id="ARBA00010547"/>
    </source>
</evidence>
<dbReference type="PANTHER" id="PTHR12827">
    <property type="entry name" value="MEIOTIC CHECKPOINT REGULATOR TSG24 FAMILY MEMBER"/>
    <property type="match status" value="1"/>
</dbReference>
<gene>
    <name evidence="8" type="ORF">ACHAWO_011936</name>
</gene>
<protein>
    <recommendedName>
        <fullName evidence="10">Anaphase-promoting complex subunit 1</fullName>
    </recommendedName>
</protein>
<keyword evidence="3" id="KW-0498">Mitosis</keyword>
<dbReference type="GO" id="GO:0051301">
    <property type="term" value="P:cell division"/>
    <property type="evidence" value="ECO:0007669"/>
    <property type="project" value="UniProtKB-KW"/>
</dbReference>
<organism evidence="8 9">
    <name type="scientific">Cyclotella atomus</name>
    <dbReference type="NCBI Taxonomy" id="382360"/>
    <lineage>
        <taxon>Eukaryota</taxon>
        <taxon>Sar</taxon>
        <taxon>Stramenopiles</taxon>
        <taxon>Ochrophyta</taxon>
        <taxon>Bacillariophyta</taxon>
        <taxon>Coscinodiscophyceae</taxon>
        <taxon>Thalassiosirophycidae</taxon>
        <taxon>Stephanodiscales</taxon>
        <taxon>Stephanodiscaceae</taxon>
        <taxon>Cyclotella</taxon>
    </lineage>
</organism>
<reference evidence="8 9" key="1">
    <citation type="submission" date="2024-10" db="EMBL/GenBank/DDBJ databases">
        <title>Updated reference genomes for cyclostephanoid diatoms.</title>
        <authorList>
            <person name="Roberts W.R."/>
            <person name="Alverson A.J."/>
        </authorList>
    </citation>
    <scope>NUCLEOTIDE SEQUENCE [LARGE SCALE GENOMIC DNA]</scope>
    <source>
        <strain evidence="8 9">AJA010-31</strain>
    </source>
</reference>
<dbReference type="Pfam" id="PF12859">
    <property type="entry name" value="ANAPC1"/>
    <property type="match status" value="1"/>
</dbReference>
<dbReference type="PROSITE" id="PS00018">
    <property type="entry name" value="EF_HAND_1"/>
    <property type="match status" value="1"/>
</dbReference>